<dbReference type="AlphaFoldDB" id="A0A9N8F5F5"/>
<evidence type="ECO:0000313" key="1">
    <source>
        <dbReference type="EMBL" id="CAB9531200.1"/>
    </source>
</evidence>
<dbReference type="Proteomes" id="UP001153069">
    <property type="component" value="Unassembled WGS sequence"/>
</dbReference>
<sequence>MREKVSKEVFGCPYLEEKDLETIINECDANHKRWANVLEQGMKSYRKSLGRAVAGDIDKIMDNLVSSDRDKNKVTAKVDAALGLAAELNTAPITVPAESQNDDFFCANSTGVSELGQSIDGSRLSLGCLNTGRTASERSLSFFPRGTSCWSD</sequence>
<protein>
    <submittedName>
        <fullName evidence="1">Uncharacterized protein</fullName>
    </submittedName>
</protein>
<reference evidence="1" key="1">
    <citation type="submission" date="2020-06" db="EMBL/GenBank/DDBJ databases">
        <authorList>
            <consortium name="Plant Systems Biology data submission"/>
        </authorList>
    </citation>
    <scope>NUCLEOTIDE SEQUENCE</scope>
    <source>
        <strain evidence="1">D6</strain>
    </source>
</reference>
<keyword evidence="2" id="KW-1185">Reference proteome</keyword>
<gene>
    <name evidence="1" type="ORF">SEMRO_3320_G346720.1</name>
</gene>
<organism evidence="1 2">
    <name type="scientific">Seminavis robusta</name>
    <dbReference type="NCBI Taxonomy" id="568900"/>
    <lineage>
        <taxon>Eukaryota</taxon>
        <taxon>Sar</taxon>
        <taxon>Stramenopiles</taxon>
        <taxon>Ochrophyta</taxon>
        <taxon>Bacillariophyta</taxon>
        <taxon>Bacillariophyceae</taxon>
        <taxon>Bacillariophycidae</taxon>
        <taxon>Naviculales</taxon>
        <taxon>Naviculaceae</taxon>
        <taxon>Seminavis</taxon>
    </lineage>
</organism>
<accession>A0A9N8F5F5</accession>
<dbReference type="EMBL" id="CAICTM010003318">
    <property type="protein sequence ID" value="CAB9531200.1"/>
    <property type="molecule type" value="Genomic_DNA"/>
</dbReference>
<comment type="caution">
    <text evidence="1">The sequence shown here is derived from an EMBL/GenBank/DDBJ whole genome shotgun (WGS) entry which is preliminary data.</text>
</comment>
<proteinExistence type="predicted"/>
<evidence type="ECO:0000313" key="2">
    <source>
        <dbReference type="Proteomes" id="UP001153069"/>
    </source>
</evidence>
<name>A0A9N8F5F5_9STRA</name>